<sequence>MFQVYSYYFSGYLTERHVNIYVGNLSPRTSEPQLREAFARFGAVGKISIHEQPADSATYRFCFVEMPGDNQASVAISALNGDKIDGCALTVKESGVTV</sequence>
<accession>A0A419EYV7</accession>
<dbReference type="InterPro" id="IPR050502">
    <property type="entry name" value="Euk_RNA-bind_prot"/>
</dbReference>
<dbReference type="InterPro" id="IPR012677">
    <property type="entry name" value="Nucleotide-bd_a/b_plait_sf"/>
</dbReference>
<protein>
    <submittedName>
        <fullName evidence="3">RNA-binding protein</fullName>
    </submittedName>
</protein>
<organism evidence="3 4">
    <name type="scientific">Candidatus Abyssobacteria bacterium SURF_17</name>
    <dbReference type="NCBI Taxonomy" id="2093361"/>
    <lineage>
        <taxon>Bacteria</taxon>
        <taxon>Pseudomonadati</taxon>
        <taxon>Candidatus Hydrogenedentota</taxon>
        <taxon>Candidatus Abyssobacteria</taxon>
    </lineage>
</organism>
<evidence type="ECO:0000259" key="2">
    <source>
        <dbReference type="PROSITE" id="PS50102"/>
    </source>
</evidence>
<evidence type="ECO:0000313" key="4">
    <source>
        <dbReference type="Proteomes" id="UP000285961"/>
    </source>
</evidence>
<evidence type="ECO:0000313" key="3">
    <source>
        <dbReference type="EMBL" id="RJP70455.1"/>
    </source>
</evidence>
<dbReference type="InterPro" id="IPR035979">
    <property type="entry name" value="RBD_domain_sf"/>
</dbReference>
<dbReference type="EMBL" id="QZKI01000070">
    <property type="protein sequence ID" value="RJP70455.1"/>
    <property type="molecule type" value="Genomic_DNA"/>
</dbReference>
<proteinExistence type="predicted"/>
<dbReference type="Pfam" id="PF00076">
    <property type="entry name" value="RRM_1"/>
    <property type="match status" value="1"/>
</dbReference>
<reference evidence="3 4" key="1">
    <citation type="journal article" date="2017" name="ISME J.">
        <title>Energy and carbon metabolisms in a deep terrestrial subsurface fluid microbial community.</title>
        <authorList>
            <person name="Momper L."/>
            <person name="Jungbluth S.P."/>
            <person name="Lee M.D."/>
            <person name="Amend J.P."/>
        </authorList>
    </citation>
    <scope>NUCLEOTIDE SEQUENCE [LARGE SCALE GENOMIC DNA]</scope>
    <source>
        <strain evidence="3">SURF_17</strain>
    </source>
</reference>
<gene>
    <name evidence="3" type="ORF">C4532_09200</name>
</gene>
<dbReference type="SMART" id="SM00360">
    <property type="entry name" value="RRM"/>
    <property type="match status" value="1"/>
</dbReference>
<dbReference type="InterPro" id="IPR000504">
    <property type="entry name" value="RRM_dom"/>
</dbReference>
<dbReference type="AlphaFoldDB" id="A0A419EYV7"/>
<dbReference type="PROSITE" id="PS50102">
    <property type="entry name" value="RRM"/>
    <property type="match status" value="1"/>
</dbReference>
<feature type="domain" description="RRM" evidence="2">
    <location>
        <begin position="18"/>
        <end position="96"/>
    </location>
</feature>
<dbReference type="SUPFAM" id="SSF54928">
    <property type="entry name" value="RNA-binding domain, RBD"/>
    <property type="match status" value="1"/>
</dbReference>
<name>A0A419EYV7_9BACT</name>
<evidence type="ECO:0000256" key="1">
    <source>
        <dbReference type="ARBA" id="ARBA00022884"/>
    </source>
</evidence>
<dbReference type="Proteomes" id="UP000285961">
    <property type="component" value="Unassembled WGS sequence"/>
</dbReference>
<dbReference type="PANTHER" id="PTHR48025:SF1">
    <property type="entry name" value="RRM DOMAIN-CONTAINING PROTEIN"/>
    <property type="match status" value="1"/>
</dbReference>
<dbReference type="PANTHER" id="PTHR48025">
    <property type="entry name" value="OS02G0815200 PROTEIN"/>
    <property type="match status" value="1"/>
</dbReference>
<comment type="caution">
    <text evidence="3">The sequence shown here is derived from an EMBL/GenBank/DDBJ whole genome shotgun (WGS) entry which is preliminary data.</text>
</comment>
<keyword evidence="1" id="KW-0694">RNA-binding</keyword>
<dbReference type="Gene3D" id="3.30.70.330">
    <property type="match status" value="1"/>
</dbReference>
<dbReference type="GO" id="GO:0003729">
    <property type="term" value="F:mRNA binding"/>
    <property type="evidence" value="ECO:0007669"/>
    <property type="project" value="TreeGrafter"/>
</dbReference>